<protein>
    <submittedName>
        <fullName evidence="2">29640_t:CDS:1</fullName>
    </submittedName>
</protein>
<comment type="caution">
    <text evidence="2">The sequence shown here is derived from an EMBL/GenBank/DDBJ whole genome shotgun (WGS) entry which is preliminary data.</text>
</comment>
<keyword evidence="1" id="KW-1133">Transmembrane helix</keyword>
<dbReference type="EMBL" id="CAJVQB010040567">
    <property type="protein sequence ID" value="CAG8828556.1"/>
    <property type="molecule type" value="Genomic_DNA"/>
</dbReference>
<evidence type="ECO:0000313" key="3">
    <source>
        <dbReference type="Proteomes" id="UP000789901"/>
    </source>
</evidence>
<organism evidence="2 3">
    <name type="scientific">Gigaspora margarita</name>
    <dbReference type="NCBI Taxonomy" id="4874"/>
    <lineage>
        <taxon>Eukaryota</taxon>
        <taxon>Fungi</taxon>
        <taxon>Fungi incertae sedis</taxon>
        <taxon>Mucoromycota</taxon>
        <taxon>Glomeromycotina</taxon>
        <taxon>Glomeromycetes</taxon>
        <taxon>Diversisporales</taxon>
        <taxon>Gigasporaceae</taxon>
        <taxon>Gigaspora</taxon>
    </lineage>
</organism>
<accession>A0ABN7WEJ2</accession>
<keyword evidence="3" id="KW-1185">Reference proteome</keyword>
<feature type="transmembrane region" description="Helical" evidence="1">
    <location>
        <begin position="29"/>
        <end position="50"/>
    </location>
</feature>
<dbReference type="Proteomes" id="UP000789901">
    <property type="component" value="Unassembled WGS sequence"/>
</dbReference>
<gene>
    <name evidence="2" type="ORF">GMARGA_LOCUS29732</name>
</gene>
<sequence>MTDENLAEKKNTFFHTYIIHPVKENPLKYASVTLIALSSLFLFILLVGSVKTIYLAKFYFDEPIKVLTGKNEIKFTLYGYCVDDNCTKPSLANNFDKIPSSSEVIPSIPTLISLLSNPPIPSSNPSNPPIPSSIPSSSPNDIAALSNGLNDFKPKSSMANISENEHYLATMVKNTLETVVQEVMKNLRAIQGKRQCMGHVSAMYAAAKNIWFMLAKERTLANETTKKVVKIKGDPGSSIDHAGDEIVVCVPGIEDDVNVLMWPKVFVK</sequence>
<name>A0ABN7WEJ2_GIGMA</name>
<evidence type="ECO:0000313" key="2">
    <source>
        <dbReference type="EMBL" id="CAG8828556.1"/>
    </source>
</evidence>
<proteinExistence type="predicted"/>
<feature type="non-terminal residue" evidence="2">
    <location>
        <position position="268"/>
    </location>
</feature>
<keyword evidence="1" id="KW-0472">Membrane</keyword>
<keyword evidence="1" id="KW-0812">Transmembrane</keyword>
<evidence type="ECO:0000256" key="1">
    <source>
        <dbReference type="SAM" id="Phobius"/>
    </source>
</evidence>
<reference evidence="2 3" key="1">
    <citation type="submission" date="2021-06" db="EMBL/GenBank/DDBJ databases">
        <authorList>
            <person name="Kallberg Y."/>
            <person name="Tangrot J."/>
            <person name="Rosling A."/>
        </authorList>
    </citation>
    <scope>NUCLEOTIDE SEQUENCE [LARGE SCALE GENOMIC DNA]</scope>
    <source>
        <strain evidence="2 3">120-4 pot B 10/14</strain>
    </source>
</reference>